<keyword evidence="4" id="KW-1185">Reference proteome</keyword>
<dbReference type="AlphaFoldDB" id="A0A084VWJ2"/>
<feature type="region of interest" description="Disordered" evidence="1">
    <location>
        <begin position="66"/>
        <end position="124"/>
    </location>
</feature>
<organism evidence="2">
    <name type="scientific">Anopheles sinensis</name>
    <name type="common">Mosquito</name>
    <dbReference type="NCBI Taxonomy" id="74873"/>
    <lineage>
        <taxon>Eukaryota</taxon>
        <taxon>Metazoa</taxon>
        <taxon>Ecdysozoa</taxon>
        <taxon>Arthropoda</taxon>
        <taxon>Hexapoda</taxon>
        <taxon>Insecta</taxon>
        <taxon>Pterygota</taxon>
        <taxon>Neoptera</taxon>
        <taxon>Endopterygota</taxon>
        <taxon>Diptera</taxon>
        <taxon>Nematocera</taxon>
        <taxon>Culicoidea</taxon>
        <taxon>Culicidae</taxon>
        <taxon>Anophelinae</taxon>
        <taxon>Anopheles</taxon>
    </lineage>
</organism>
<feature type="compositionally biased region" description="Basic residues" evidence="1">
    <location>
        <begin position="101"/>
        <end position="113"/>
    </location>
</feature>
<reference evidence="3" key="2">
    <citation type="submission" date="2020-05" db="UniProtKB">
        <authorList>
            <consortium name="EnsemblMetazoa"/>
        </authorList>
    </citation>
    <scope>IDENTIFICATION</scope>
</reference>
<dbReference type="Proteomes" id="UP000030765">
    <property type="component" value="Unassembled WGS sequence"/>
</dbReference>
<dbReference type="EnsemblMetazoa" id="ASIC010028-RA">
    <property type="protein sequence ID" value="ASIC010028-PA"/>
    <property type="gene ID" value="ASIC010028"/>
</dbReference>
<feature type="compositionally biased region" description="Basic and acidic residues" evidence="1">
    <location>
        <begin position="114"/>
        <end position="124"/>
    </location>
</feature>
<protein>
    <submittedName>
        <fullName evidence="2 3">Uncharacterized protein</fullName>
    </submittedName>
</protein>
<evidence type="ECO:0000313" key="4">
    <source>
        <dbReference type="Proteomes" id="UP000030765"/>
    </source>
</evidence>
<dbReference type="VEuPathDB" id="VectorBase:ASIC010028"/>
<gene>
    <name evidence="2" type="ORF">ZHAS_00010028</name>
</gene>
<evidence type="ECO:0000313" key="3">
    <source>
        <dbReference type="EnsemblMetazoa" id="ASIC010028-PA"/>
    </source>
</evidence>
<reference evidence="2 4" key="1">
    <citation type="journal article" date="2014" name="BMC Genomics">
        <title>Genome sequence of Anopheles sinensis provides insight into genetics basis of mosquito competence for malaria parasites.</title>
        <authorList>
            <person name="Zhou D."/>
            <person name="Zhang D."/>
            <person name="Ding G."/>
            <person name="Shi L."/>
            <person name="Hou Q."/>
            <person name="Ye Y."/>
            <person name="Xu Y."/>
            <person name="Zhou H."/>
            <person name="Xiong C."/>
            <person name="Li S."/>
            <person name="Yu J."/>
            <person name="Hong S."/>
            <person name="Yu X."/>
            <person name="Zou P."/>
            <person name="Chen C."/>
            <person name="Chang X."/>
            <person name="Wang W."/>
            <person name="Lv Y."/>
            <person name="Sun Y."/>
            <person name="Ma L."/>
            <person name="Shen B."/>
            <person name="Zhu C."/>
        </authorList>
    </citation>
    <scope>NUCLEOTIDE SEQUENCE [LARGE SCALE GENOMIC DNA]</scope>
</reference>
<sequence>MQVFAEACKETANSISLDGFIWIFLPINEPPRKKPPQGVDGCGESSSNATGPVRYQMGVPILATPASPAFPPLKSRENPVRRRQHCRVATSCPAQSGSRSLTHRLVRNRVARGRSREEPVEGHG</sequence>
<accession>A0A084VWJ2</accession>
<name>A0A084VWJ2_ANOSI</name>
<proteinExistence type="predicted"/>
<evidence type="ECO:0000256" key="1">
    <source>
        <dbReference type="SAM" id="MobiDB-lite"/>
    </source>
</evidence>
<dbReference type="EMBL" id="ATLV01017616">
    <property type="status" value="NOT_ANNOTATED_CDS"/>
    <property type="molecule type" value="Genomic_DNA"/>
</dbReference>
<evidence type="ECO:0000313" key="2">
    <source>
        <dbReference type="EMBL" id="KFB42336.1"/>
    </source>
</evidence>
<dbReference type="EMBL" id="KE525177">
    <property type="protein sequence ID" value="KFB42336.1"/>
    <property type="molecule type" value="Genomic_DNA"/>
</dbReference>